<sequence length="714" mass="82942">MLPCQENPNAENNYTFTVWKLCEHIRHVLNSYQAFQLRKSFQAFDICNTGRISGCRFASILSCALEGCFSDNDICRLADYFKTDDASGVAYEHFLDVVTGENEMISTARSKQSLSSHEHRRLSLLLMGIAKSLRFREQVLRPYFEDYDLIARNGGSVTIGYLKRVLYYLGITLRRTEFDLLVKRFMVDNYKLNYEAFAEEIDQLLSYLDTLGPIDRQCDTEVPPKIITVELPKIQRPEVGNSRLEEILQKNTAYHPCLKPSQPERAFETLMLRIQRYVWENRIRIREFFEQYDLHSCGWISRSQFIRSMDAVGISGLHRLLLTDSEVRTICDRYHDTNNVNHIRWICFVDDVDKVFTVKNLDKGPYQEVECPPKEVANLQQDGRNDTEHQELADDVVKCIRNLVENRRILIRPAFSDFDTHRNGHVSRSQMGEALSLAGIFITEEQCYAVEQRYCDDLGFNYVKFLQDVDPMPKTTSAYESMQARVADLNAQKSPPSNDFEEDIVRVLAKVKGQVVRQKLRIIDKMQGFDPLNNFRITKDQFERGLSTANINLTPVEVRTLANMFKTPMQDTVDYKCFCDSVAEIDYQCRLEKAPLLVPLQHFPSEDGRHNHLNYEERTIASRALQKLVRYADVVSNLSSLFQDFDRNRIGLVNRNQLIRALATRDLHTAISSREFEVLCKCFGVEKGYRQEVNYRALLMALDYLYTNKENHPF</sequence>
<dbReference type="EnsemblMetazoa" id="AALFPA23_008115.R10929">
    <property type="protein sequence ID" value="AALFPA23_008115.P10929"/>
    <property type="gene ID" value="AALFPA23_008115"/>
</dbReference>
<dbReference type="Gene3D" id="1.10.238.10">
    <property type="entry name" value="EF-hand"/>
    <property type="match status" value="4"/>
</dbReference>
<dbReference type="InterPro" id="IPR011992">
    <property type="entry name" value="EF-hand-dom_pair"/>
</dbReference>
<protein>
    <recommendedName>
        <fullName evidence="3">EF-hand domain-containing protein</fullName>
    </recommendedName>
</protein>
<dbReference type="PANTHER" id="PTHR20875:SF0">
    <property type="entry name" value="GH12158P"/>
    <property type="match status" value="1"/>
</dbReference>
<dbReference type="Proteomes" id="UP000069940">
    <property type="component" value="Unassembled WGS sequence"/>
</dbReference>
<organism evidence="1 2">
    <name type="scientific">Aedes albopictus</name>
    <name type="common">Asian tiger mosquito</name>
    <name type="synonym">Stegomyia albopicta</name>
    <dbReference type="NCBI Taxonomy" id="7160"/>
    <lineage>
        <taxon>Eukaryota</taxon>
        <taxon>Metazoa</taxon>
        <taxon>Ecdysozoa</taxon>
        <taxon>Arthropoda</taxon>
        <taxon>Hexapoda</taxon>
        <taxon>Insecta</taxon>
        <taxon>Pterygota</taxon>
        <taxon>Neoptera</taxon>
        <taxon>Endopterygota</taxon>
        <taxon>Diptera</taxon>
        <taxon>Nematocera</taxon>
        <taxon>Culicoidea</taxon>
        <taxon>Culicidae</taxon>
        <taxon>Culicinae</taxon>
        <taxon>Aedini</taxon>
        <taxon>Aedes</taxon>
        <taxon>Stegomyia</taxon>
    </lineage>
</organism>
<dbReference type="InterPro" id="IPR052603">
    <property type="entry name" value="EFCB6"/>
</dbReference>
<evidence type="ECO:0000313" key="1">
    <source>
        <dbReference type="EnsemblMetazoa" id="AALFPA23_008115.P10929"/>
    </source>
</evidence>
<accession>A0ABM1YDF1</accession>
<dbReference type="PANTHER" id="PTHR20875">
    <property type="entry name" value="EF-HAND CALCIUM-BINDING DOMAIN-CONTAINING PROTEIN 6-RELATED"/>
    <property type="match status" value="1"/>
</dbReference>
<reference evidence="2" key="1">
    <citation type="journal article" date="2015" name="Proc. Natl. Acad. Sci. U.S.A.">
        <title>Genome sequence of the Asian Tiger mosquito, Aedes albopictus, reveals insights into its biology, genetics, and evolution.</title>
        <authorList>
            <person name="Chen X.G."/>
            <person name="Jiang X."/>
            <person name="Gu J."/>
            <person name="Xu M."/>
            <person name="Wu Y."/>
            <person name="Deng Y."/>
            <person name="Zhang C."/>
            <person name="Bonizzoni M."/>
            <person name="Dermauw W."/>
            <person name="Vontas J."/>
            <person name="Armbruster P."/>
            <person name="Huang X."/>
            <person name="Yang Y."/>
            <person name="Zhang H."/>
            <person name="He W."/>
            <person name="Peng H."/>
            <person name="Liu Y."/>
            <person name="Wu K."/>
            <person name="Chen J."/>
            <person name="Lirakis M."/>
            <person name="Topalis P."/>
            <person name="Van Leeuwen T."/>
            <person name="Hall A.B."/>
            <person name="Jiang X."/>
            <person name="Thorpe C."/>
            <person name="Mueller R.L."/>
            <person name="Sun C."/>
            <person name="Waterhouse R.M."/>
            <person name="Yan G."/>
            <person name="Tu Z.J."/>
            <person name="Fang X."/>
            <person name="James A.A."/>
        </authorList>
    </citation>
    <scope>NUCLEOTIDE SEQUENCE [LARGE SCALE GENOMIC DNA]</scope>
    <source>
        <strain evidence="2">Foshan</strain>
    </source>
</reference>
<proteinExistence type="predicted"/>
<dbReference type="SUPFAM" id="SSF47473">
    <property type="entry name" value="EF-hand"/>
    <property type="match status" value="3"/>
</dbReference>
<dbReference type="RefSeq" id="XP_062702385.1">
    <property type="nucleotide sequence ID" value="XM_062846401.1"/>
</dbReference>
<evidence type="ECO:0008006" key="3">
    <source>
        <dbReference type="Google" id="ProtNLM"/>
    </source>
</evidence>
<keyword evidence="2" id="KW-1185">Reference proteome</keyword>
<evidence type="ECO:0000313" key="2">
    <source>
        <dbReference type="Proteomes" id="UP000069940"/>
    </source>
</evidence>
<dbReference type="GeneID" id="109429559"/>
<reference evidence="1" key="2">
    <citation type="submission" date="2025-05" db="UniProtKB">
        <authorList>
            <consortium name="EnsemblMetazoa"/>
        </authorList>
    </citation>
    <scope>IDENTIFICATION</scope>
    <source>
        <strain evidence="1">Foshan</strain>
    </source>
</reference>
<name>A0ABM1YDF1_AEDAL</name>